<keyword evidence="4" id="KW-0347">Helicase</keyword>
<dbReference type="SUPFAM" id="SSF52540">
    <property type="entry name" value="P-loop containing nucleoside triphosphate hydrolases"/>
    <property type="match status" value="1"/>
</dbReference>
<organism evidence="13 14">
    <name type="scientific">Chondrus crispus</name>
    <name type="common">Carrageen Irish moss</name>
    <name type="synonym">Polymorpha crispa</name>
    <dbReference type="NCBI Taxonomy" id="2769"/>
    <lineage>
        <taxon>Eukaryota</taxon>
        <taxon>Rhodophyta</taxon>
        <taxon>Florideophyceae</taxon>
        <taxon>Rhodymeniophycidae</taxon>
        <taxon>Gigartinales</taxon>
        <taxon>Gigartinaceae</taxon>
        <taxon>Chondrus</taxon>
    </lineage>
</organism>
<reference evidence="14" key="1">
    <citation type="journal article" date="2013" name="Proc. Natl. Acad. Sci. U.S.A.">
        <title>Genome structure and metabolic features in the red seaweed Chondrus crispus shed light on evolution of the Archaeplastida.</title>
        <authorList>
            <person name="Collen J."/>
            <person name="Porcel B."/>
            <person name="Carre W."/>
            <person name="Ball S.G."/>
            <person name="Chaparro C."/>
            <person name="Tonon T."/>
            <person name="Barbeyron T."/>
            <person name="Michel G."/>
            <person name="Noel B."/>
            <person name="Valentin K."/>
            <person name="Elias M."/>
            <person name="Artiguenave F."/>
            <person name="Arun A."/>
            <person name="Aury J.M."/>
            <person name="Barbosa-Neto J.F."/>
            <person name="Bothwell J.H."/>
            <person name="Bouget F.Y."/>
            <person name="Brillet L."/>
            <person name="Cabello-Hurtado F."/>
            <person name="Capella-Gutierrez S."/>
            <person name="Charrier B."/>
            <person name="Cladiere L."/>
            <person name="Cock J.M."/>
            <person name="Coelho S.M."/>
            <person name="Colleoni C."/>
            <person name="Czjzek M."/>
            <person name="Da Silva C."/>
            <person name="Delage L."/>
            <person name="Denoeud F."/>
            <person name="Deschamps P."/>
            <person name="Dittami S.M."/>
            <person name="Gabaldon T."/>
            <person name="Gachon C.M."/>
            <person name="Groisillier A."/>
            <person name="Herve C."/>
            <person name="Jabbari K."/>
            <person name="Katinka M."/>
            <person name="Kloareg B."/>
            <person name="Kowalczyk N."/>
            <person name="Labadie K."/>
            <person name="Leblanc C."/>
            <person name="Lopez P.J."/>
            <person name="McLachlan D.H."/>
            <person name="Meslet-Cladiere L."/>
            <person name="Moustafa A."/>
            <person name="Nehr Z."/>
            <person name="Nyvall Collen P."/>
            <person name="Panaud O."/>
            <person name="Partensky F."/>
            <person name="Poulain J."/>
            <person name="Rensing S.A."/>
            <person name="Rousvoal S."/>
            <person name="Samson G."/>
            <person name="Symeonidi A."/>
            <person name="Weissenbach J."/>
            <person name="Zambounis A."/>
            <person name="Wincker P."/>
            <person name="Boyen C."/>
        </authorList>
    </citation>
    <scope>NUCLEOTIDE SEQUENCE [LARGE SCALE GENOMIC DNA]</scope>
    <source>
        <strain evidence="14">cv. Stackhouse</strain>
    </source>
</reference>
<evidence type="ECO:0000256" key="10">
    <source>
        <dbReference type="SAM" id="MobiDB-lite"/>
    </source>
</evidence>
<keyword evidence="6" id="KW-0238">DNA-binding</keyword>
<evidence type="ECO:0000256" key="2">
    <source>
        <dbReference type="ARBA" id="ARBA00022741"/>
    </source>
</evidence>
<feature type="compositionally biased region" description="Basic and acidic residues" evidence="10">
    <location>
        <begin position="20"/>
        <end position="31"/>
    </location>
</feature>
<dbReference type="GO" id="GO:0009378">
    <property type="term" value="F:four-way junction helicase activity"/>
    <property type="evidence" value="ECO:0007669"/>
    <property type="project" value="TreeGrafter"/>
</dbReference>
<dbReference type="InterPro" id="IPR027417">
    <property type="entry name" value="P-loop_NTPase"/>
</dbReference>
<evidence type="ECO:0000256" key="8">
    <source>
        <dbReference type="ARBA" id="ARBA00034617"/>
    </source>
</evidence>
<evidence type="ECO:0000256" key="9">
    <source>
        <dbReference type="ARBA" id="ARBA00034808"/>
    </source>
</evidence>
<dbReference type="Gene3D" id="1.10.10.10">
    <property type="entry name" value="Winged helix-like DNA-binding domain superfamily/Winged helix DNA-binding domain"/>
    <property type="match status" value="1"/>
</dbReference>
<evidence type="ECO:0000256" key="6">
    <source>
        <dbReference type="ARBA" id="ARBA00023125"/>
    </source>
</evidence>
<evidence type="ECO:0000256" key="7">
    <source>
        <dbReference type="ARBA" id="ARBA00023235"/>
    </source>
</evidence>
<feature type="domain" description="Helicase ATP-binding" evidence="11">
    <location>
        <begin position="217"/>
        <end position="425"/>
    </location>
</feature>
<dbReference type="Gene3D" id="3.40.50.300">
    <property type="entry name" value="P-loop containing nucleotide triphosphate hydrolases"/>
    <property type="match status" value="2"/>
</dbReference>
<evidence type="ECO:0000256" key="4">
    <source>
        <dbReference type="ARBA" id="ARBA00022806"/>
    </source>
</evidence>
<dbReference type="InterPro" id="IPR036388">
    <property type="entry name" value="WH-like_DNA-bd_sf"/>
</dbReference>
<dbReference type="RefSeq" id="XP_005715162.1">
    <property type="nucleotide sequence ID" value="XM_005715105.1"/>
</dbReference>
<evidence type="ECO:0000313" key="14">
    <source>
        <dbReference type="Proteomes" id="UP000012073"/>
    </source>
</evidence>
<accession>R7QC18</accession>
<dbReference type="GO" id="GO:0003677">
    <property type="term" value="F:DNA binding"/>
    <property type="evidence" value="ECO:0007669"/>
    <property type="project" value="UniProtKB-KW"/>
</dbReference>
<dbReference type="OMA" id="AHCCSTW"/>
<dbReference type="PANTHER" id="PTHR13710">
    <property type="entry name" value="DNA HELICASE RECQ FAMILY MEMBER"/>
    <property type="match status" value="1"/>
</dbReference>
<keyword evidence="7" id="KW-0413">Isomerase</keyword>
<dbReference type="PROSITE" id="PS51192">
    <property type="entry name" value="HELICASE_ATP_BIND_1"/>
    <property type="match status" value="1"/>
</dbReference>
<dbReference type="GO" id="GO:0043138">
    <property type="term" value="F:3'-5' DNA helicase activity"/>
    <property type="evidence" value="ECO:0007669"/>
    <property type="project" value="UniProtKB-EC"/>
</dbReference>
<dbReference type="InterPro" id="IPR004589">
    <property type="entry name" value="DNA_helicase_ATP-dep_RecQ"/>
</dbReference>
<dbReference type="GO" id="GO:0005694">
    <property type="term" value="C:chromosome"/>
    <property type="evidence" value="ECO:0007669"/>
    <property type="project" value="TreeGrafter"/>
</dbReference>
<dbReference type="GO" id="GO:0000724">
    <property type="term" value="P:double-strand break repair via homologous recombination"/>
    <property type="evidence" value="ECO:0007669"/>
    <property type="project" value="TreeGrafter"/>
</dbReference>
<dbReference type="EMBL" id="HG001728">
    <property type="protein sequence ID" value="CDF35343.1"/>
    <property type="molecule type" value="Genomic_DNA"/>
</dbReference>
<sequence>MKAEDHPSISKPEITLESNQKPELDLVKIPDTKISPGHHARPVDQLYPEHPHQNPTKRKRHHTDLDRPTDDSPDDPTDPSPATVTPSTESDEVVIVSETIAPAATIPPAAPHRPAPARTPRMPHPRLEDDAPLCALRASVSSQRAVVRERHRLLTEATAELTELERRAAARIAHLRRAADLAFDWNAPAFPWAPILARELHGVYNIAAFRPLQREALNATLMARDVFAILPTGAGKSLIYQLAAVVDRGVTVVVTPLISLSVDQKMALRRLRIRAESLDSTTEKSALATIYDVILPRPRPNKQKGSNKKRKNSMENRRKREKRKGSWVQDDMEASIVFVTPEQIAKNKKLMSRLELMYEGGHLSRIVIDEAHCCSTWGHDFRADYRRLGILKAQCPNTPLLALSATCCPETTADVCKTLGVPNAVIFRGSIDRPNLFYEVRKKKDDEESVISDIAEMLLGEFKDQCGIVYVLSRKEAEVYSETLNTMGIQSGCYHGDMSQDDRSAIHEDWQDGKCLVAVATIAFGLGIDNQMVRFVIHATMATSIDGYYQESGRAGRNGKPAKCIVLHRAKDFARLSAFVAANGDGRVRKLYDMYRYCSGRTIGEDVGNISKCRRAVIAAAFNETPPPRNECQQSSCCDLCAAGDERKLELLDVSPLAESIVAVVRHMSTTYPNEKATLLNIANIWTNTGLRGKRMRGREPPLDRRVSLEARLEILIGLVLEGALEEYYRHSSYAVNAYVSIGNDVLCESNRFKVLLSKKDSQILSNVMASRAEM</sequence>
<dbReference type="GeneID" id="17322866"/>
<dbReference type="SMART" id="SM00490">
    <property type="entry name" value="HELICc"/>
    <property type="match status" value="1"/>
</dbReference>
<dbReference type="SMART" id="SM00487">
    <property type="entry name" value="DEXDc"/>
    <property type="match status" value="1"/>
</dbReference>
<feature type="region of interest" description="Disordered" evidence="10">
    <location>
        <begin position="1"/>
        <end position="128"/>
    </location>
</feature>
<evidence type="ECO:0000256" key="5">
    <source>
        <dbReference type="ARBA" id="ARBA00022840"/>
    </source>
</evidence>
<keyword evidence="2" id="KW-0547">Nucleotide-binding</keyword>
<comment type="catalytic activity">
    <reaction evidence="8">
        <text>Couples ATP hydrolysis with the unwinding of duplex DNA by translocating in the 3'-5' direction.</text>
        <dbReference type="EC" id="5.6.2.4"/>
    </reaction>
</comment>
<evidence type="ECO:0000259" key="12">
    <source>
        <dbReference type="PROSITE" id="PS51194"/>
    </source>
</evidence>
<evidence type="ECO:0000313" key="13">
    <source>
        <dbReference type="EMBL" id="CDF35343.1"/>
    </source>
</evidence>
<dbReference type="Pfam" id="PF00271">
    <property type="entry name" value="Helicase_C"/>
    <property type="match status" value="1"/>
</dbReference>
<evidence type="ECO:0000259" key="11">
    <source>
        <dbReference type="PROSITE" id="PS51192"/>
    </source>
</evidence>
<dbReference type="Pfam" id="PF00270">
    <property type="entry name" value="DEAD"/>
    <property type="match status" value="1"/>
</dbReference>
<keyword evidence="14" id="KW-1185">Reference proteome</keyword>
<protein>
    <recommendedName>
        <fullName evidence="9">DNA 3'-5' helicase</fullName>
        <ecNumber evidence="9">5.6.2.4</ecNumber>
    </recommendedName>
</protein>
<dbReference type="PROSITE" id="PS51194">
    <property type="entry name" value="HELICASE_CTER"/>
    <property type="match status" value="1"/>
</dbReference>
<dbReference type="InterPro" id="IPR001650">
    <property type="entry name" value="Helicase_C-like"/>
</dbReference>
<dbReference type="GO" id="GO:0005524">
    <property type="term" value="F:ATP binding"/>
    <property type="evidence" value="ECO:0007669"/>
    <property type="project" value="UniProtKB-KW"/>
</dbReference>
<dbReference type="Proteomes" id="UP000012073">
    <property type="component" value="Unassembled WGS sequence"/>
</dbReference>
<dbReference type="InterPro" id="IPR011545">
    <property type="entry name" value="DEAD/DEAH_box_helicase_dom"/>
</dbReference>
<name>R7QC18_CHOCR</name>
<dbReference type="NCBIfam" id="TIGR00614">
    <property type="entry name" value="recQ_fam"/>
    <property type="match status" value="1"/>
</dbReference>
<dbReference type="PROSITE" id="PS00690">
    <property type="entry name" value="DEAH_ATP_HELICASE"/>
    <property type="match status" value="1"/>
</dbReference>
<comment type="similarity">
    <text evidence="1">Belongs to the helicase family. RecQ subfamily.</text>
</comment>
<dbReference type="KEGG" id="ccp:CHC_T00003907001"/>
<dbReference type="AlphaFoldDB" id="R7QC18"/>
<dbReference type="InterPro" id="IPR002464">
    <property type="entry name" value="DNA/RNA_helicase_DEAH_CS"/>
</dbReference>
<evidence type="ECO:0000256" key="1">
    <source>
        <dbReference type="ARBA" id="ARBA00005446"/>
    </source>
</evidence>
<dbReference type="PANTHER" id="PTHR13710:SF105">
    <property type="entry name" value="ATP-DEPENDENT DNA HELICASE Q1"/>
    <property type="match status" value="1"/>
</dbReference>
<dbReference type="GO" id="GO:0016787">
    <property type="term" value="F:hydrolase activity"/>
    <property type="evidence" value="ECO:0007669"/>
    <property type="project" value="UniProtKB-KW"/>
</dbReference>
<dbReference type="EC" id="5.6.2.4" evidence="9"/>
<proteinExistence type="inferred from homology"/>
<dbReference type="GO" id="GO:0005737">
    <property type="term" value="C:cytoplasm"/>
    <property type="evidence" value="ECO:0007669"/>
    <property type="project" value="TreeGrafter"/>
</dbReference>
<evidence type="ECO:0000256" key="3">
    <source>
        <dbReference type="ARBA" id="ARBA00022801"/>
    </source>
</evidence>
<gene>
    <name evidence="13" type="ORF">CHC_T00003907001</name>
</gene>
<keyword evidence="5" id="KW-0067">ATP-binding</keyword>
<dbReference type="Gramene" id="CDF35343">
    <property type="protein sequence ID" value="CDF35343"/>
    <property type="gene ID" value="CHC_T00003907001"/>
</dbReference>
<dbReference type="PhylomeDB" id="R7QC18"/>
<keyword evidence="3" id="KW-0378">Hydrolase</keyword>
<dbReference type="OrthoDB" id="10261556at2759"/>
<feature type="compositionally biased region" description="Basic residues" evidence="10">
    <location>
        <begin position="299"/>
        <end position="311"/>
    </location>
</feature>
<feature type="domain" description="Helicase C-terminal" evidence="12">
    <location>
        <begin position="450"/>
        <end position="595"/>
    </location>
</feature>
<dbReference type="InterPro" id="IPR014001">
    <property type="entry name" value="Helicase_ATP-bd"/>
</dbReference>
<feature type="region of interest" description="Disordered" evidence="10">
    <location>
        <begin position="297"/>
        <end position="327"/>
    </location>
</feature>